<reference evidence="1 2" key="1">
    <citation type="submission" date="2010-04" db="EMBL/GenBank/DDBJ databases">
        <authorList>
            <person name="Muzny D."/>
            <person name="Qin X."/>
            <person name="Deng J."/>
            <person name="Jiang H."/>
            <person name="Liu Y."/>
            <person name="Qu J."/>
            <person name="Song X.-Z."/>
            <person name="Zhang L."/>
            <person name="Thornton R."/>
            <person name="Coyle M."/>
            <person name="Francisco L."/>
            <person name="Jackson L."/>
            <person name="Javaid M."/>
            <person name="Korchina V."/>
            <person name="Kovar C."/>
            <person name="Mata R."/>
            <person name="Mathew T."/>
            <person name="Ngo R."/>
            <person name="Nguyen L."/>
            <person name="Nguyen N."/>
            <person name="Okwuonu G."/>
            <person name="Ongeri F."/>
            <person name="Pham C."/>
            <person name="Simmons D."/>
            <person name="Wilczek-Boney K."/>
            <person name="Hale W."/>
            <person name="Jakkamsetti A."/>
            <person name="Pham P."/>
            <person name="Ruth R."/>
            <person name="San Lucas F."/>
            <person name="Warren J."/>
            <person name="Zhang J."/>
            <person name="Zhao Z."/>
            <person name="Zhou C."/>
            <person name="Zhu D."/>
            <person name="Lee S."/>
            <person name="Bess C."/>
            <person name="Blankenburg K."/>
            <person name="Forbes L."/>
            <person name="Fu Q."/>
            <person name="Gubbala S."/>
            <person name="Hirani K."/>
            <person name="Jayaseelan J.C."/>
            <person name="Lara F."/>
            <person name="Munidasa M."/>
            <person name="Palculict T."/>
            <person name="Patil S."/>
            <person name="Pu L.-L."/>
            <person name="Saada N."/>
            <person name="Tang L."/>
            <person name="Weissenberger G."/>
            <person name="Zhu Y."/>
            <person name="Hemphill L."/>
            <person name="Shang Y."/>
            <person name="Youmans B."/>
            <person name="Ayvaz T."/>
            <person name="Ross M."/>
            <person name="Santibanez J."/>
            <person name="Aqrawi P."/>
            <person name="Gross S."/>
            <person name="Joshi V."/>
            <person name="Fowler G."/>
            <person name="Nazareth L."/>
            <person name="Reid J."/>
            <person name="Worley K."/>
            <person name="Petrosino J."/>
            <person name="Highlander S."/>
            <person name="Gibbs R."/>
        </authorList>
    </citation>
    <scope>NUCLEOTIDE SEQUENCE [LARGE SCALE GENOMIC DNA]</scope>
    <source>
        <strain evidence="1 2">ATCC BAA-614</strain>
    </source>
</reference>
<protein>
    <submittedName>
        <fullName evidence="1">Uncharacterized protein</fullName>
    </submittedName>
</protein>
<evidence type="ECO:0000313" key="1">
    <source>
        <dbReference type="EMBL" id="EFG76179.1"/>
    </source>
</evidence>
<evidence type="ECO:0000313" key="2">
    <source>
        <dbReference type="Proteomes" id="UP000003653"/>
    </source>
</evidence>
<accession>D5PCN1</accession>
<proteinExistence type="predicted"/>
<comment type="caution">
    <text evidence="1">The sequence shown here is derived from an EMBL/GenBank/DDBJ whole genome shotgun (WGS) entry which is preliminary data.</text>
</comment>
<dbReference type="HOGENOM" id="CLU_3243985_0_0_11"/>
<feature type="non-terminal residue" evidence="1">
    <location>
        <position position="43"/>
    </location>
</feature>
<keyword evidence="2" id="KW-1185">Reference proteome</keyword>
<dbReference type="Proteomes" id="UP000003653">
    <property type="component" value="Unassembled WGS sequence"/>
</dbReference>
<sequence>MASRVLAIWCMDWPAVAAAAAAGLSATAPVAVTLANRVIACSA</sequence>
<dbReference type="AlphaFoldDB" id="D5PCN1"/>
<organism evidence="1 2">
    <name type="scientific">Mycobacterium parascrofulaceum ATCC BAA-614</name>
    <dbReference type="NCBI Taxonomy" id="525368"/>
    <lineage>
        <taxon>Bacteria</taxon>
        <taxon>Bacillati</taxon>
        <taxon>Actinomycetota</taxon>
        <taxon>Actinomycetes</taxon>
        <taxon>Mycobacteriales</taxon>
        <taxon>Mycobacteriaceae</taxon>
        <taxon>Mycobacterium</taxon>
        <taxon>Mycobacterium simiae complex</taxon>
    </lineage>
</organism>
<name>D5PCN1_9MYCO</name>
<gene>
    <name evidence="1" type="ORF">HMPREF0591_3925</name>
</gene>
<dbReference type="EMBL" id="ADNV01000278">
    <property type="protein sequence ID" value="EFG76179.1"/>
    <property type="molecule type" value="Genomic_DNA"/>
</dbReference>